<evidence type="ECO:0000256" key="1">
    <source>
        <dbReference type="SAM" id="MobiDB-lite"/>
    </source>
</evidence>
<protein>
    <submittedName>
        <fullName evidence="2">Type II toxin-antitoxin system HicB family antitoxin</fullName>
    </submittedName>
</protein>
<dbReference type="Proteomes" id="UP001284537">
    <property type="component" value="Unassembled WGS sequence"/>
</dbReference>
<evidence type="ECO:0000313" key="3">
    <source>
        <dbReference type="Proteomes" id="UP001284537"/>
    </source>
</evidence>
<dbReference type="InterPro" id="IPR010985">
    <property type="entry name" value="Ribbon_hlx_hlx"/>
</dbReference>
<organism evidence="2 3">
    <name type="scientific">Methylomonas defluvii</name>
    <dbReference type="NCBI Taxonomy" id="3045149"/>
    <lineage>
        <taxon>Bacteria</taxon>
        <taxon>Pseudomonadati</taxon>
        <taxon>Pseudomonadota</taxon>
        <taxon>Gammaproteobacteria</taxon>
        <taxon>Methylococcales</taxon>
        <taxon>Methylococcaceae</taxon>
        <taxon>Methylomonas</taxon>
    </lineage>
</organism>
<dbReference type="RefSeq" id="WP_319961830.1">
    <property type="nucleotide sequence ID" value="NZ_JAXARY010000011.1"/>
</dbReference>
<dbReference type="InterPro" id="IPR008651">
    <property type="entry name" value="Uncharacterised_HicB"/>
</dbReference>
<evidence type="ECO:0000313" key="2">
    <source>
        <dbReference type="EMBL" id="MDX8128144.1"/>
    </source>
</evidence>
<dbReference type="EMBL" id="JAXARY010000011">
    <property type="protein sequence ID" value="MDX8128144.1"/>
    <property type="molecule type" value="Genomic_DNA"/>
</dbReference>
<name>A0ABU4UHD7_9GAMM</name>
<dbReference type="Pfam" id="PF05534">
    <property type="entry name" value="HicB"/>
    <property type="match status" value="1"/>
</dbReference>
<comment type="caution">
    <text evidence="2">The sequence shown here is derived from an EMBL/GenBank/DDBJ whole genome shotgun (WGS) entry which is preliminary data.</text>
</comment>
<proteinExistence type="predicted"/>
<feature type="region of interest" description="Disordered" evidence="1">
    <location>
        <begin position="41"/>
        <end position="62"/>
    </location>
</feature>
<sequence length="187" mass="20622">MNAKHTKTLQAIFAKPTSATLEWQRIESLFAAIGCEVIEGRGSRPHRDVPSPSPKQGSQTLPSRAGSRFFIFYWSQTMNTMTYKGYTARIDFDDRNNLLVGRLLGIQDVIGFHADTVTELRSAFEEAVDDYLETCASIGKSPEKPASGKLMLRIPPEIHAAALLTAKAKGKSLNQWATEVLNEASHA</sequence>
<reference evidence="2 3" key="1">
    <citation type="submission" date="2023-11" db="EMBL/GenBank/DDBJ databases">
        <authorList>
            <person name="Ouyang M.-Y."/>
        </authorList>
    </citation>
    <scope>NUCLEOTIDE SEQUENCE [LARGE SCALE GENOMIC DNA]</scope>
    <source>
        <strain evidence="2 3">OY6</strain>
    </source>
</reference>
<keyword evidence="3" id="KW-1185">Reference proteome</keyword>
<dbReference type="InterPro" id="IPR035069">
    <property type="entry name" value="TTHA1013/TTHA0281-like"/>
</dbReference>
<accession>A0ABU4UHD7</accession>
<dbReference type="SUPFAM" id="SSF47598">
    <property type="entry name" value="Ribbon-helix-helix"/>
    <property type="match status" value="1"/>
</dbReference>
<gene>
    <name evidence="2" type="ORF">QLH52_12685</name>
</gene>
<dbReference type="SUPFAM" id="SSF143100">
    <property type="entry name" value="TTHA1013/TTHA0281-like"/>
    <property type="match status" value="1"/>
</dbReference>